<protein>
    <submittedName>
        <fullName evidence="6">Feline leukemia virus subgroup C receptor-related protein 1-like protein</fullName>
    </submittedName>
</protein>
<feature type="transmembrane region" description="Helical" evidence="5">
    <location>
        <begin position="363"/>
        <end position="382"/>
    </location>
</feature>
<comment type="subcellular location">
    <subcellularLocation>
        <location evidence="1">Membrane</location>
        <topology evidence="1">Multi-pass membrane protein</topology>
    </subcellularLocation>
</comment>
<dbReference type="GO" id="GO:0020037">
    <property type="term" value="F:heme binding"/>
    <property type="evidence" value="ECO:0007669"/>
    <property type="project" value="TreeGrafter"/>
</dbReference>
<dbReference type="EMBL" id="NCKU01009989">
    <property type="protein sequence ID" value="RWS01029.1"/>
    <property type="molecule type" value="Genomic_DNA"/>
</dbReference>
<evidence type="ECO:0000256" key="2">
    <source>
        <dbReference type="ARBA" id="ARBA00022692"/>
    </source>
</evidence>
<dbReference type="AlphaFoldDB" id="A0A443QDC8"/>
<feature type="transmembrane region" description="Helical" evidence="5">
    <location>
        <begin position="297"/>
        <end position="317"/>
    </location>
</feature>
<dbReference type="PANTHER" id="PTHR10924">
    <property type="entry name" value="MAJOR FACILITATOR SUPERFAMILY PROTEIN-RELATED"/>
    <property type="match status" value="1"/>
</dbReference>
<evidence type="ECO:0000256" key="4">
    <source>
        <dbReference type="ARBA" id="ARBA00023136"/>
    </source>
</evidence>
<reference evidence="6 7" key="1">
    <citation type="journal article" date="2018" name="Gigascience">
        <title>Genomes of trombidid mites reveal novel predicted allergens and laterally-transferred genes associated with secondary metabolism.</title>
        <authorList>
            <person name="Dong X."/>
            <person name="Chaisiri K."/>
            <person name="Xia D."/>
            <person name="Armstrong S.D."/>
            <person name="Fang Y."/>
            <person name="Donnelly M.J."/>
            <person name="Kadowaki T."/>
            <person name="McGarry J.W."/>
            <person name="Darby A.C."/>
            <person name="Makepeace B.L."/>
        </authorList>
    </citation>
    <scope>NUCLEOTIDE SEQUENCE [LARGE SCALE GENOMIC DNA]</scope>
    <source>
        <strain evidence="6">UoL-WK</strain>
    </source>
</reference>
<keyword evidence="6" id="KW-0675">Receptor</keyword>
<proteinExistence type="predicted"/>
<feature type="transmembrane region" description="Helical" evidence="5">
    <location>
        <begin position="10"/>
        <end position="28"/>
    </location>
</feature>
<comment type="caution">
    <text evidence="6">The sequence shown here is derived from an EMBL/GenBank/DDBJ whole genome shotgun (WGS) entry which is preliminary data.</text>
</comment>
<keyword evidence="3 5" id="KW-1133">Transmembrane helix</keyword>
<gene>
    <name evidence="6" type="ORF">B4U79_16778</name>
</gene>
<keyword evidence="4 5" id="KW-0472">Membrane</keyword>
<feature type="transmembrane region" description="Helical" evidence="5">
    <location>
        <begin position="230"/>
        <end position="252"/>
    </location>
</feature>
<feature type="transmembrane region" description="Helical" evidence="5">
    <location>
        <begin position="48"/>
        <end position="70"/>
    </location>
</feature>
<dbReference type="Proteomes" id="UP000285301">
    <property type="component" value="Unassembled WGS sequence"/>
</dbReference>
<keyword evidence="7" id="KW-1185">Reference proteome</keyword>
<dbReference type="PANTHER" id="PTHR10924:SF4">
    <property type="entry name" value="GH15861P"/>
    <property type="match status" value="1"/>
</dbReference>
<feature type="transmembrane region" description="Helical" evidence="5">
    <location>
        <begin position="110"/>
        <end position="132"/>
    </location>
</feature>
<dbReference type="SUPFAM" id="SSF103473">
    <property type="entry name" value="MFS general substrate transporter"/>
    <property type="match status" value="1"/>
</dbReference>
<evidence type="ECO:0000256" key="3">
    <source>
        <dbReference type="ARBA" id="ARBA00022989"/>
    </source>
</evidence>
<feature type="transmembrane region" description="Helical" evidence="5">
    <location>
        <begin position="332"/>
        <end position="351"/>
    </location>
</feature>
<dbReference type="InterPro" id="IPR011701">
    <property type="entry name" value="MFS"/>
</dbReference>
<evidence type="ECO:0000256" key="1">
    <source>
        <dbReference type="ARBA" id="ARBA00004141"/>
    </source>
</evidence>
<feature type="transmembrane region" description="Helical" evidence="5">
    <location>
        <begin position="264"/>
        <end position="290"/>
    </location>
</feature>
<organism evidence="6 7">
    <name type="scientific">Dinothrombium tinctorium</name>
    <dbReference type="NCBI Taxonomy" id="1965070"/>
    <lineage>
        <taxon>Eukaryota</taxon>
        <taxon>Metazoa</taxon>
        <taxon>Ecdysozoa</taxon>
        <taxon>Arthropoda</taxon>
        <taxon>Chelicerata</taxon>
        <taxon>Arachnida</taxon>
        <taxon>Acari</taxon>
        <taxon>Acariformes</taxon>
        <taxon>Trombidiformes</taxon>
        <taxon>Prostigmata</taxon>
        <taxon>Anystina</taxon>
        <taxon>Parasitengona</taxon>
        <taxon>Trombidioidea</taxon>
        <taxon>Trombidiidae</taxon>
        <taxon>Dinothrombium</taxon>
    </lineage>
</organism>
<evidence type="ECO:0000313" key="6">
    <source>
        <dbReference type="EMBL" id="RWS01029.1"/>
    </source>
</evidence>
<dbReference type="GO" id="GO:0097037">
    <property type="term" value="P:heme export"/>
    <property type="evidence" value="ECO:0007669"/>
    <property type="project" value="TreeGrafter"/>
</dbReference>
<dbReference type="OrthoDB" id="422206at2759"/>
<dbReference type="GO" id="GO:0016020">
    <property type="term" value="C:membrane"/>
    <property type="evidence" value="ECO:0007669"/>
    <property type="project" value="UniProtKB-SubCell"/>
</dbReference>
<feature type="transmembrane region" description="Helical" evidence="5">
    <location>
        <begin position="144"/>
        <end position="162"/>
    </location>
</feature>
<accession>A0A443QDC8</accession>
<dbReference type="GO" id="GO:0015232">
    <property type="term" value="F:heme transmembrane transporter activity"/>
    <property type="evidence" value="ECO:0007669"/>
    <property type="project" value="TreeGrafter"/>
</dbReference>
<name>A0A443QDC8_9ACAR</name>
<dbReference type="Pfam" id="PF07690">
    <property type="entry name" value="MFS_1"/>
    <property type="match status" value="1"/>
</dbReference>
<dbReference type="Gene3D" id="1.20.1250.20">
    <property type="entry name" value="MFS general substrate transporter like domains"/>
    <property type="match status" value="1"/>
</dbReference>
<sequence length="403" mass="45076">MEFVYYKRRWFILILINLFTATNFYQHFEYTAITNVVSKYYEVSGLSVNFTAVLFYSNPLIVVYPLIYCLKKHGLQATALVAIFLNAIGPCIKCLALHRNLYWLLLIGQSFPAFVTITQPGITAIFGANWFNSEHVAMVIGTETIFFVLGSIFAFLSPTMIFNEMKNEEDIVNGLSLISTTLAILTSILFVISALVIREKPPTPPCLAEKNRENNMTDQSLKVLINNRSYLVLTIIFCLVAASSRTLSVVLNQSIFLQFSNANHIVTIAGILSLIPGLLSSTFTGLYILSLKLKCELCVYITIFITGFCLIGTYVLALDFIIEVTYPFPEAIAVNITNLCMCIPSIFILPLTSSLISSFGATYGNLALFAITFINFILSLFIKEDLRRHKANTETTSLLYNTD</sequence>
<dbReference type="InterPro" id="IPR036259">
    <property type="entry name" value="MFS_trans_sf"/>
</dbReference>
<evidence type="ECO:0000256" key="5">
    <source>
        <dbReference type="SAM" id="Phobius"/>
    </source>
</evidence>
<evidence type="ECO:0000313" key="7">
    <source>
        <dbReference type="Proteomes" id="UP000285301"/>
    </source>
</evidence>
<feature type="transmembrane region" description="Helical" evidence="5">
    <location>
        <begin position="174"/>
        <end position="197"/>
    </location>
</feature>
<keyword evidence="2 5" id="KW-0812">Transmembrane</keyword>
<dbReference type="InterPro" id="IPR049680">
    <property type="entry name" value="FLVCR1-2_SLC49-like"/>
</dbReference>
<feature type="transmembrane region" description="Helical" evidence="5">
    <location>
        <begin position="77"/>
        <end position="98"/>
    </location>
</feature>